<dbReference type="InterPro" id="IPR008928">
    <property type="entry name" value="6-hairpin_glycosidase_sf"/>
</dbReference>
<dbReference type="AlphaFoldDB" id="A0A913Y1G6"/>
<dbReference type="OrthoDB" id="14419at2759"/>
<reference evidence="2" key="1">
    <citation type="submission" date="2022-11" db="UniProtKB">
        <authorList>
            <consortium name="EnsemblMetazoa"/>
        </authorList>
    </citation>
    <scope>IDENTIFICATION</scope>
</reference>
<organism evidence="2 3">
    <name type="scientific">Exaiptasia diaphana</name>
    <name type="common">Tropical sea anemone</name>
    <name type="synonym">Aiptasia pulchella</name>
    <dbReference type="NCBI Taxonomy" id="2652724"/>
    <lineage>
        <taxon>Eukaryota</taxon>
        <taxon>Metazoa</taxon>
        <taxon>Cnidaria</taxon>
        <taxon>Anthozoa</taxon>
        <taxon>Hexacorallia</taxon>
        <taxon>Actiniaria</taxon>
        <taxon>Aiptasiidae</taxon>
        <taxon>Exaiptasia</taxon>
    </lineage>
</organism>
<dbReference type="GO" id="GO:0009311">
    <property type="term" value="P:oligosaccharide metabolic process"/>
    <property type="evidence" value="ECO:0007669"/>
    <property type="project" value="InterPro"/>
</dbReference>
<dbReference type="InterPro" id="IPR004888">
    <property type="entry name" value="Glycoside_hydrolase_63"/>
</dbReference>
<accession>A0A913Y1G6</accession>
<dbReference type="InterPro" id="IPR012341">
    <property type="entry name" value="6hp_glycosidase-like_sf"/>
</dbReference>
<dbReference type="EnsemblMetazoa" id="XM_021057512.2">
    <property type="protein sequence ID" value="XP_020913171.1"/>
    <property type="gene ID" value="LOC110250872"/>
</dbReference>
<dbReference type="Gene3D" id="1.50.10.10">
    <property type="match status" value="1"/>
</dbReference>
<dbReference type="RefSeq" id="XP_020913171.1">
    <property type="nucleotide sequence ID" value="XM_021057512.2"/>
</dbReference>
<evidence type="ECO:0000313" key="3">
    <source>
        <dbReference type="Proteomes" id="UP000887567"/>
    </source>
</evidence>
<dbReference type="GeneID" id="110250872"/>
<dbReference type="Pfam" id="PF22422">
    <property type="entry name" value="MGH1-like_GH"/>
    <property type="match status" value="2"/>
</dbReference>
<dbReference type="Proteomes" id="UP000887567">
    <property type="component" value="Unplaced"/>
</dbReference>
<feature type="domain" description="Mannosylglycerate hydrolase MGH1-like glycoside hydrolase" evidence="1">
    <location>
        <begin position="720"/>
        <end position="890"/>
    </location>
</feature>
<evidence type="ECO:0000313" key="2">
    <source>
        <dbReference type="EnsemblMetazoa" id="XP_020913171.1"/>
    </source>
</evidence>
<dbReference type="KEGG" id="epa:110250872"/>
<dbReference type="SUPFAM" id="SSF48208">
    <property type="entry name" value="Six-hairpin glycosidases"/>
    <property type="match status" value="1"/>
</dbReference>
<dbReference type="GO" id="GO:0004573">
    <property type="term" value="F:Glc3Man9GlcNAc2 oligosaccharide glucosidase activity"/>
    <property type="evidence" value="ECO:0007669"/>
    <property type="project" value="InterPro"/>
</dbReference>
<protein>
    <recommendedName>
        <fullName evidence="1">Mannosylglycerate hydrolase MGH1-like glycoside hydrolase domain-containing protein</fullName>
    </recommendedName>
</protein>
<sequence length="908" mass="105680">MSKNLHQVEHPFVMESDVAESQRLLEDKDRTSNWKRWGPYLSERQWGTVREDYSHDGSCWDYFSHDQARSRAYRWGEDGLLGITDRQCRLCFALALWNEKDSILKERLFGLTGSEGNHGEDVKECYYYLDSTPTHSYMKALYKYPQNQYPYQWLVEENKRRSRDEPEFELMDTGVFNESRYWDVLAEYAKNSPNDILIRITVTNQGPDKARIHVLPTLWFRNTWIWGCLHEGCTVKAKIKEIDKQMVECWHETLGKFVFMADVGQNGLPVDLLFTENETNSESLFDFPAYTKYTKDAFHRYVIQGQKDAVSPKKRGTKLAPYYILEVAPGCSTTIKCRLTAKDEVVKDPFCERSFGAVFEKRRREADEFYKIAIPSSLSAEQELVSRQSYAGLLWSKQFYHYIIKDWLYGDPETPKPPESRFSGRNSNPEWRQLFNRDVISMPDKWEYPWYATWDLAFHMLPMARIDPEFAKDQLMLFLREWYMAPNGQMPAYEFALSDVNPPVHALACHFVYKNTGRKGHRDNVFLARCFQKLLINFTWWVNRKDPTGNNIFGGGFLGLDNIGIFDRSKDLPVQGSLMQADGTAWMAFYCVVMLGIALDLAVHDPSYEDLASKFFEHFTQISDAMNKMGDGLGLWDQEDGFYYDHLSCPQSNSSKPLRVRSMVGLVPLFACLVLEDEFVQKLPGFKNRLDWFLRNRKDLATQVSYMDAQGASKYHHLLAIPTKDQLSRVLKYVLDEKEFLSPYGIRSLSLYHKDHPYSLKLNDEEYSVQYVPAESNTFMFGGNSNWRGPIWLCMNALLIECLERYDYFFGDSFKVECPTGSGNLMRLRDVAREISRRLTSLFMADKDGRRPCHGNEDLYTDDPNWKDLVLFYEYFHPETGRGVGASHQTGWTAVVSCLLDKLSQINH</sequence>
<dbReference type="InterPro" id="IPR054491">
    <property type="entry name" value="MGH1-like_GH"/>
</dbReference>
<feature type="domain" description="Mannosylglycerate hydrolase MGH1-like glycoside hydrolase" evidence="1">
    <location>
        <begin position="448"/>
        <end position="550"/>
    </location>
</feature>
<evidence type="ECO:0000259" key="1">
    <source>
        <dbReference type="Pfam" id="PF22422"/>
    </source>
</evidence>
<dbReference type="OMA" id="ERTKYWK"/>
<dbReference type="PANTHER" id="PTHR10412:SF10">
    <property type="entry name" value="GLYCOSYL HYDROLASE FAMILY 63 C-TERMINAL DOMAIN-CONTAINING PROTEIN"/>
    <property type="match status" value="1"/>
</dbReference>
<proteinExistence type="predicted"/>
<dbReference type="PANTHER" id="PTHR10412">
    <property type="entry name" value="MANNOSYL-OLIGOSACCHARIDE GLUCOSIDASE"/>
    <property type="match status" value="1"/>
</dbReference>
<keyword evidence="3" id="KW-1185">Reference proteome</keyword>
<name>A0A913Y1G6_EXADI</name>